<dbReference type="RefSeq" id="WP_284206870.1">
    <property type="nucleotide sequence ID" value="NZ_BSSU01000004.1"/>
</dbReference>
<evidence type="ECO:0000313" key="3">
    <source>
        <dbReference type="Proteomes" id="UP001157133"/>
    </source>
</evidence>
<name>A0ABQ6H021_9GAMM</name>
<evidence type="ECO:0008006" key="4">
    <source>
        <dbReference type="Google" id="ProtNLM"/>
    </source>
</evidence>
<dbReference type="Pfam" id="PF11101">
    <property type="entry name" value="DUF2884"/>
    <property type="match status" value="1"/>
</dbReference>
<reference evidence="2 3" key="1">
    <citation type="submission" date="2023-03" db="EMBL/GenBank/DDBJ databases">
        <title>Draft genome sequence of Thalassotalea eurytherma JCM 18482T.</title>
        <authorList>
            <person name="Sawabe T."/>
        </authorList>
    </citation>
    <scope>NUCLEOTIDE SEQUENCE [LARGE SCALE GENOMIC DNA]</scope>
    <source>
        <strain evidence="2 3">JCM 18482</strain>
    </source>
</reference>
<sequence>MKFVRAFTLALPLVASPVFAEHCSVNFNYGVIIDPIHIRTLDKGITKVQITNNNQLFIHGRQVQLTPKQKESLSLYSNGIREHVPEIVSIAIEGVDIGLKAVNKLVGGLTGENSESHQKLQENFDELHSRMRRRFNHSDDSYYVAPQDFNDFDEIFAGEFEQEIKQIVSASVGTILLAVGKAMTAQEEGEMEDRMANFDQHLSELGAEIELDISEKTKVIETKASQFCTKLIELDDRETQLQQQIPELLPYNLISTDNKH</sequence>
<comment type="caution">
    <text evidence="2">The sequence shown here is derived from an EMBL/GenBank/DDBJ whole genome shotgun (WGS) entry which is preliminary data.</text>
</comment>
<dbReference type="Proteomes" id="UP001157133">
    <property type="component" value="Unassembled WGS sequence"/>
</dbReference>
<evidence type="ECO:0000256" key="1">
    <source>
        <dbReference type="SAM" id="SignalP"/>
    </source>
</evidence>
<proteinExistence type="predicted"/>
<dbReference type="EMBL" id="BSSU01000004">
    <property type="protein sequence ID" value="GLX81536.1"/>
    <property type="molecule type" value="Genomic_DNA"/>
</dbReference>
<dbReference type="InterPro" id="IPR021307">
    <property type="entry name" value="DUF2884"/>
</dbReference>
<evidence type="ECO:0000313" key="2">
    <source>
        <dbReference type="EMBL" id="GLX81536.1"/>
    </source>
</evidence>
<protein>
    <recommendedName>
        <fullName evidence="4">DUF2884 family protein</fullName>
    </recommendedName>
</protein>
<gene>
    <name evidence="2" type="ORF">theurythT_09880</name>
</gene>
<accession>A0ABQ6H021</accession>
<organism evidence="2 3">
    <name type="scientific">Thalassotalea eurytherma</name>
    <dbReference type="NCBI Taxonomy" id="1144278"/>
    <lineage>
        <taxon>Bacteria</taxon>
        <taxon>Pseudomonadati</taxon>
        <taxon>Pseudomonadota</taxon>
        <taxon>Gammaproteobacteria</taxon>
        <taxon>Alteromonadales</taxon>
        <taxon>Colwelliaceae</taxon>
        <taxon>Thalassotalea</taxon>
    </lineage>
</organism>
<keyword evidence="1" id="KW-0732">Signal</keyword>
<keyword evidence="3" id="KW-1185">Reference proteome</keyword>
<feature type="chain" id="PRO_5045166361" description="DUF2884 family protein" evidence="1">
    <location>
        <begin position="21"/>
        <end position="260"/>
    </location>
</feature>
<feature type="signal peptide" evidence="1">
    <location>
        <begin position="1"/>
        <end position="20"/>
    </location>
</feature>